<protein>
    <submittedName>
        <fullName evidence="2">Uncharacterized protein</fullName>
    </submittedName>
</protein>
<comment type="caution">
    <text evidence="2">The sequence shown here is derived from an EMBL/GenBank/DDBJ whole genome shotgun (WGS) entry which is preliminary data.</text>
</comment>
<name>A0ABD3I064_9MARC</name>
<dbReference type="Proteomes" id="UP001633002">
    <property type="component" value="Unassembled WGS sequence"/>
</dbReference>
<evidence type="ECO:0000313" key="2">
    <source>
        <dbReference type="EMBL" id="KAL3697108.1"/>
    </source>
</evidence>
<accession>A0ABD3I064</accession>
<feature type="compositionally biased region" description="Basic residues" evidence="1">
    <location>
        <begin position="387"/>
        <end position="401"/>
    </location>
</feature>
<feature type="compositionally biased region" description="Basic and acidic residues" evidence="1">
    <location>
        <begin position="1"/>
        <end position="15"/>
    </location>
</feature>
<feature type="region of interest" description="Disordered" evidence="1">
    <location>
        <begin position="102"/>
        <end position="139"/>
    </location>
</feature>
<feature type="region of interest" description="Disordered" evidence="1">
    <location>
        <begin position="304"/>
        <end position="401"/>
    </location>
</feature>
<proteinExistence type="predicted"/>
<dbReference type="AlphaFoldDB" id="A0ABD3I064"/>
<gene>
    <name evidence="2" type="ORF">R1sor_011184</name>
</gene>
<feature type="compositionally biased region" description="Acidic residues" evidence="1">
    <location>
        <begin position="335"/>
        <end position="368"/>
    </location>
</feature>
<evidence type="ECO:0000256" key="1">
    <source>
        <dbReference type="SAM" id="MobiDB-lite"/>
    </source>
</evidence>
<dbReference type="EMBL" id="JBJQOH010000002">
    <property type="protein sequence ID" value="KAL3697108.1"/>
    <property type="molecule type" value="Genomic_DNA"/>
</dbReference>
<feature type="compositionally biased region" description="Polar residues" evidence="1">
    <location>
        <begin position="102"/>
        <end position="111"/>
    </location>
</feature>
<sequence>MESRRKERIDGDRIGDSQMANLEAGRTSAEAGGAGTSTPRVAEAVGEAGPSNNTAGLVSALGGTDNFKLLMQLIAETTSQVALTTGNQLLAKFQEISTQTPNSQALASSGATIDGSRAGTPVSGRSGPPSATASQPPKRVRLDWNKDLLSLPQDQNNDVNSKVRLVAERHMKIWDQWKEQPMEKKQECISELRSFYKGAEVIPDSFFRDKFSAWGRNRRQYMNKNIRFVSAGTKTEAELRKICSEELQSELQKLSQQESMEKLREAQKKKEEAGNVFVHHLGAGGRRLFKEDFIQNLQSQMTDLKQQLSEEQSKKSNPKGLRVSGPGCSSRQIEFVDDEARDANEDDEEEAEEEVEEDVEEEADEELEIQERTVRPRKKARTENRGLRKKSAPKTRSSRRR</sequence>
<evidence type="ECO:0000313" key="3">
    <source>
        <dbReference type="Proteomes" id="UP001633002"/>
    </source>
</evidence>
<organism evidence="2 3">
    <name type="scientific">Riccia sorocarpa</name>
    <dbReference type="NCBI Taxonomy" id="122646"/>
    <lineage>
        <taxon>Eukaryota</taxon>
        <taxon>Viridiplantae</taxon>
        <taxon>Streptophyta</taxon>
        <taxon>Embryophyta</taxon>
        <taxon>Marchantiophyta</taxon>
        <taxon>Marchantiopsida</taxon>
        <taxon>Marchantiidae</taxon>
        <taxon>Marchantiales</taxon>
        <taxon>Ricciaceae</taxon>
        <taxon>Riccia</taxon>
    </lineage>
</organism>
<feature type="region of interest" description="Disordered" evidence="1">
    <location>
        <begin position="1"/>
        <end position="48"/>
    </location>
</feature>
<keyword evidence="3" id="KW-1185">Reference proteome</keyword>
<reference evidence="2 3" key="1">
    <citation type="submission" date="2024-09" db="EMBL/GenBank/DDBJ databases">
        <title>Chromosome-scale assembly of Riccia sorocarpa.</title>
        <authorList>
            <person name="Paukszto L."/>
        </authorList>
    </citation>
    <scope>NUCLEOTIDE SEQUENCE [LARGE SCALE GENOMIC DNA]</scope>
    <source>
        <strain evidence="2">LP-2024</strain>
        <tissue evidence="2">Aerial parts of the thallus</tissue>
    </source>
</reference>